<dbReference type="Proteomes" id="UP000314294">
    <property type="component" value="Unassembled WGS sequence"/>
</dbReference>
<gene>
    <name evidence="2" type="ORF">EYF80_007659</name>
</gene>
<evidence type="ECO:0000256" key="1">
    <source>
        <dbReference type="SAM" id="MobiDB-lite"/>
    </source>
</evidence>
<sequence>MEANSRGSAALRTAYQAAAEEQRWSKMCRENATVLRSATVPDAACIQPQILYTVEVLRRKKRLKQPMQETISIMDIPMRKEAALKAVEGISANSVKVPSQASSLAMPSPVQKWKRPK</sequence>
<proteinExistence type="predicted"/>
<reference evidence="2 3" key="1">
    <citation type="submission" date="2019-03" db="EMBL/GenBank/DDBJ databases">
        <title>First draft genome of Liparis tanakae, snailfish: a comprehensive survey of snailfish specific genes.</title>
        <authorList>
            <person name="Kim W."/>
            <person name="Song I."/>
            <person name="Jeong J.-H."/>
            <person name="Kim D."/>
            <person name="Kim S."/>
            <person name="Ryu S."/>
            <person name="Song J.Y."/>
            <person name="Lee S.K."/>
        </authorList>
    </citation>
    <scope>NUCLEOTIDE SEQUENCE [LARGE SCALE GENOMIC DNA]</scope>
    <source>
        <tissue evidence="2">Muscle</tissue>
    </source>
</reference>
<organism evidence="2 3">
    <name type="scientific">Liparis tanakae</name>
    <name type="common">Tanaka's snailfish</name>
    <dbReference type="NCBI Taxonomy" id="230148"/>
    <lineage>
        <taxon>Eukaryota</taxon>
        <taxon>Metazoa</taxon>
        <taxon>Chordata</taxon>
        <taxon>Craniata</taxon>
        <taxon>Vertebrata</taxon>
        <taxon>Euteleostomi</taxon>
        <taxon>Actinopterygii</taxon>
        <taxon>Neopterygii</taxon>
        <taxon>Teleostei</taxon>
        <taxon>Neoteleostei</taxon>
        <taxon>Acanthomorphata</taxon>
        <taxon>Eupercaria</taxon>
        <taxon>Perciformes</taxon>
        <taxon>Cottioidei</taxon>
        <taxon>Cottales</taxon>
        <taxon>Liparidae</taxon>
        <taxon>Liparis</taxon>
    </lineage>
</organism>
<dbReference type="AlphaFoldDB" id="A0A4Z2IXM8"/>
<accession>A0A4Z2IXM8</accession>
<keyword evidence="3" id="KW-1185">Reference proteome</keyword>
<protein>
    <submittedName>
        <fullName evidence="2">Uncharacterized protein</fullName>
    </submittedName>
</protein>
<comment type="caution">
    <text evidence="2">The sequence shown here is derived from an EMBL/GenBank/DDBJ whole genome shotgun (WGS) entry which is preliminary data.</text>
</comment>
<feature type="region of interest" description="Disordered" evidence="1">
    <location>
        <begin position="98"/>
        <end position="117"/>
    </location>
</feature>
<evidence type="ECO:0000313" key="3">
    <source>
        <dbReference type="Proteomes" id="UP000314294"/>
    </source>
</evidence>
<dbReference type="EMBL" id="SRLO01000042">
    <property type="protein sequence ID" value="TNN82013.1"/>
    <property type="molecule type" value="Genomic_DNA"/>
</dbReference>
<name>A0A4Z2IXM8_9TELE</name>
<evidence type="ECO:0000313" key="2">
    <source>
        <dbReference type="EMBL" id="TNN82013.1"/>
    </source>
</evidence>